<dbReference type="Pfam" id="PF00617">
    <property type="entry name" value="RasGEF"/>
    <property type="match status" value="1"/>
</dbReference>
<evidence type="ECO:0000256" key="3">
    <source>
        <dbReference type="SAM" id="Coils"/>
    </source>
</evidence>
<feature type="compositionally biased region" description="Polar residues" evidence="4">
    <location>
        <begin position="672"/>
        <end position="682"/>
    </location>
</feature>
<dbReference type="PANTHER" id="PTHR23113:SF368">
    <property type="entry name" value="CELL DIVISION CONTROL PROTEIN 25"/>
    <property type="match status" value="1"/>
</dbReference>
<keyword evidence="1 2" id="KW-0344">Guanine-nucleotide releasing factor</keyword>
<dbReference type="PANTHER" id="PTHR23113">
    <property type="entry name" value="GUANINE NUCLEOTIDE EXCHANGE FACTOR"/>
    <property type="match status" value="1"/>
</dbReference>
<sequence>MKIIIFNNIKGEEEHIYILTVTHEKKNGASSFSLVYKHFRMEDPQSSLAIASRHFDNGQIKDAYNTFLSTAQMTMQSLFDVKFVHCSIVSKPQNAMALLSILHTCVDHIEKIIEYHSPTSLGVKIAPPLPPKPTHVSKPVLPPKPTSKLPPIPTASVTTPLLKRSVSNKVDLSSQRLEYNNEPTEIADGEIDPTHLVPAQTSNSDSLTPTENIKTNHIPLIPVPPLLTTHRVLQAKLDELESSLKDYRARKQQLSRGEQQQFNYQMTENEINEAISKYTPFVAEAKHTLNRVRTLYMSAATIPSILHFSPGLVAYQITRIESAIFLAIPSHALLSHAPKSPHPRVVASTDFFNYITRLIEHSILLPQEASVRAQHINHWIKIATKCHDLNNYQTLKAIVSSLGTPPVQRLKRTWAYIPKKSLSRLETMTELMSEHNNYGKYREHMGIVSTSVLNGKSVNLIQSEHYKRPTVPFLGTFIHDMTYLLAAVGQQQQKNTPPTTPAIPNIFAIPTRTTSRQYQGSTQPPHQDARISKLLDILLKFQQTPTYDRKPNATNSKMIHKSQNQVRPSLSQAIHRSKSSFGRLGGAIGFGNSGTTPTSNTVDGNTTNDYFNSTHNNGDSFDVGSKIGEDYDMEEQQSLVTQYLLMRSWVSQNTVDELSLLREPATHHKNSPGRTSSMGSHYTSSMMSNTSSLMRINSSHSPATSSTLTFASSLYDTSRPASLDDYTLHHGRPYIYGRDSANAAPLTSSSTLEDNDDDYDIILSPHPVVVSPQDDGWSDPMYNKENLLGAPLVPPRPISNNPIPIETSYKTVSQRIAQEAIASRRLS</sequence>
<evidence type="ECO:0000313" key="6">
    <source>
        <dbReference type="EMBL" id="GAA5812382.1"/>
    </source>
</evidence>
<dbReference type="PROSITE" id="PS50009">
    <property type="entry name" value="RASGEF_CAT"/>
    <property type="match status" value="1"/>
</dbReference>
<feature type="domain" description="Ras-GEF" evidence="5">
    <location>
        <begin position="309"/>
        <end position="575"/>
    </location>
</feature>
<comment type="caution">
    <text evidence="6">The sequence shown here is derived from an EMBL/GenBank/DDBJ whole genome shotgun (WGS) entry which is preliminary data.</text>
</comment>
<dbReference type="EMBL" id="BAABUK010000013">
    <property type="protein sequence ID" value="GAA5812382.1"/>
    <property type="molecule type" value="Genomic_DNA"/>
</dbReference>
<name>A0ABP9YZU5_9FUNG</name>
<keyword evidence="3" id="KW-0175">Coiled coil</keyword>
<dbReference type="Proteomes" id="UP001473302">
    <property type="component" value="Unassembled WGS sequence"/>
</dbReference>
<keyword evidence="7" id="KW-1185">Reference proteome</keyword>
<accession>A0ABP9YZU5</accession>
<dbReference type="SMART" id="SM00147">
    <property type="entry name" value="RasGEF"/>
    <property type="match status" value="1"/>
</dbReference>
<feature type="coiled-coil region" evidence="3">
    <location>
        <begin position="230"/>
        <end position="257"/>
    </location>
</feature>
<evidence type="ECO:0000256" key="2">
    <source>
        <dbReference type="PROSITE-ProRule" id="PRU00168"/>
    </source>
</evidence>
<proteinExistence type="predicted"/>
<dbReference type="InterPro" id="IPR036964">
    <property type="entry name" value="RASGEF_cat_dom_sf"/>
</dbReference>
<evidence type="ECO:0000259" key="5">
    <source>
        <dbReference type="PROSITE" id="PS50009"/>
    </source>
</evidence>
<evidence type="ECO:0000256" key="4">
    <source>
        <dbReference type="SAM" id="MobiDB-lite"/>
    </source>
</evidence>
<dbReference type="SUPFAM" id="SSF48366">
    <property type="entry name" value="Ras GEF"/>
    <property type="match status" value="1"/>
</dbReference>
<protein>
    <recommendedName>
        <fullName evidence="5">Ras-GEF domain-containing protein</fullName>
    </recommendedName>
</protein>
<dbReference type="InterPro" id="IPR023578">
    <property type="entry name" value="Ras_GEF_dom_sf"/>
</dbReference>
<organism evidence="6 7">
    <name type="scientific">Mucor flavus</name>
    <dbReference type="NCBI Taxonomy" id="439312"/>
    <lineage>
        <taxon>Eukaryota</taxon>
        <taxon>Fungi</taxon>
        <taxon>Fungi incertae sedis</taxon>
        <taxon>Mucoromycota</taxon>
        <taxon>Mucoromycotina</taxon>
        <taxon>Mucoromycetes</taxon>
        <taxon>Mucorales</taxon>
        <taxon>Mucorineae</taxon>
        <taxon>Mucoraceae</taxon>
        <taxon>Mucor</taxon>
    </lineage>
</organism>
<reference evidence="6 7" key="1">
    <citation type="submission" date="2024-04" db="EMBL/GenBank/DDBJ databases">
        <title>genome sequences of Mucor flavus KT1a and Helicostylum pulchrum KT1b strains isolated from the surface of a dry-aged beef.</title>
        <authorList>
            <person name="Toyotome T."/>
            <person name="Hosono M."/>
            <person name="Torimaru M."/>
            <person name="Fukuda K."/>
            <person name="Mikami N."/>
        </authorList>
    </citation>
    <scope>NUCLEOTIDE SEQUENCE [LARGE SCALE GENOMIC DNA]</scope>
    <source>
        <strain evidence="6 7">KT1a</strain>
    </source>
</reference>
<dbReference type="Gene3D" id="1.10.840.10">
    <property type="entry name" value="Ras guanine-nucleotide exchange factors catalytic domain"/>
    <property type="match status" value="1"/>
</dbReference>
<dbReference type="InterPro" id="IPR001895">
    <property type="entry name" value="RASGEF_cat_dom"/>
</dbReference>
<evidence type="ECO:0000313" key="7">
    <source>
        <dbReference type="Proteomes" id="UP001473302"/>
    </source>
</evidence>
<dbReference type="InterPro" id="IPR008937">
    <property type="entry name" value="Ras-like_GEF"/>
</dbReference>
<gene>
    <name evidence="6" type="ORF">MFLAVUS_005834</name>
</gene>
<evidence type="ECO:0000256" key="1">
    <source>
        <dbReference type="ARBA" id="ARBA00022658"/>
    </source>
</evidence>
<feature type="region of interest" description="Disordered" evidence="4">
    <location>
        <begin position="663"/>
        <end position="684"/>
    </location>
</feature>